<dbReference type="PANTHER" id="PTHR46566:SF5">
    <property type="entry name" value="1-PHOSPHOFRUCTOKINASE"/>
    <property type="match status" value="1"/>
</dbReference>
<dbReference type="InterPro" id="IPR029056">
    <property type="entry name" value="Ribokinase-like"/>
</dbReference>
<dbReference type="InterPro" id="IPR002173">
    <property type="entry name" value="Carboh/pur_kinase_PfkB_CS"/>
</dbReference>
<dbReference type="InterPro" id="IPR017583">
    <property type="entry name" value="Tagatose/fructose_Pkinase"/>
</dbReference>
<dbReference type="PROSITE" id="PS00584">
    <property type="entry name" value="PFKB_KINASES_2"/>
    <property type="match status" value="1"/>
</dbReference>
<dbReference type="Proteomes" id="UP000051922">
    <property type="component" value="Unassembled WGS sequence"/>
</dbReference>
<evidence type="ECO:0000256" key="5">
    <source>
        <dbReference type="ARBA" id="ARBA00022840"/>
    </source>
</evidence>
<reference evidence="8 9" key="1">
    <citation type="journal article" date="2015" name="Genome Announc.">
        <title>Expanding the biotechnology potential of lactobacilli through comparative genomics of 213 strains and associated genera.</title>
        <authorList>
            <person name="Sun Z."/>
            <person name="Harris H.M."/>
            <person name="McCann A."/>
            <person name="Guo C."/>
            <person name="Argimon S."/>
            <person name="Zhang W."/>
            <person name="Yang X."/>
            <person name="Jeffery I.B."/>
            <person name="Cooney J.C."/>
            <person name="Kagawa T.F."/>
            <person name="Liu W."/>
            <person name="Song Y."/>
            <person name="Salvetti E."/>
            <person name="Wrobel A."/>
            <person name="Rasinkangas P."/>
            <person name="Parkhill J."/>
            <person name="Rea M.C."/>
            <person name="O'Sullivan O."/>
            <person name="Ritari J."/>
            <person name="Douillard F.P."/>
            <person name="Paul Ross R."/>
            <person name="Yang R."/>
            <person name="Briner A.E."/>
            <person name="Felis G.E."/>
            <person name="de Vos W.M."/>
            <person name="Barrangou R."/>
            <person name="Klaenhammer T.R."/>
            <person name="Caufield P.W."/>
            <person name="Cui Y."/>
            <person name="Zhang H."/>
            <person name="O'Toole P.W."/>
        </authorList>
    </citation>
    <scope>NUCLEOTIDE SEQUENCE [LARGE SCALE GENOMIC DNA]</scope>
    <source>
        <strain evidence="8 9">DSM 15945</strain>
    </source>
</reference>
<dbReference type="EMBL" id="AZFJ01000049">
    <property type="protein sequence ID" value="KRL85931.1"/>
    <property type="molecule type" value="Genomic_DNA"/>
</dbReference>
<dbReference type="RefSeq" id="WP_056956775.1">
    <property type="nucleotide sequence ID" value="NZ_AZFJ01000049.1"/>
</dbReference>
<dbReference type="InterPro" id="IPR011611">
    <property type="entry name" value="PfkB_dom"/>
</dbReference>
<keyword evidence="3 6" id="KW-0547">Nucleotide-binding</keyword>
<dbReference type="EC" id="2.7.1.144" evidence="6"/>
<feature type="domain" description="Carbohydrate kinase PfkB" evidence="7">
    <location>
        <begin position="11"/>
        <end position="302"/>
    </location>
</feature>
<proteinExistence type="inferred from homology"/>
<dbReference type="STRING" id="1423783.FC50_GL001331"/>
<dbReference type="GO" id="GO:0005524">
    <property type="term" value="F:ATP binding"/>
    <property type="evidence" value="ECO:0007669"/>
    <property type="project" value="UniProtKB-KW"/>
</dbReference>
<name>A0A0R1U7W0_9LACO</name>
<keyword evidence="2 6" id="KW-0808">Transferase</keyword>
<evidence type="ECO:0000256" key="4">
    <source>
        <dbReference type="ARBA" id="ARBA00022777"/>
    </source>
</evidence>
<keyword evidence="6" id="KW-0423">Lactose metabolism</keyword>
<dbReference type="OrthoDB" id="9801219at2"/>
<comment type="caution">
    <text evidence="8">The sequence shown here is derived from an EMBL/GenBank/DDBJ whole genome shotgun (WGS) entry which is preliminary data.</text>
</comment>
<comment type="similarity">
    <text evidence="1">Belongs to the carbohydrate kinase pfkB family.</text>
</comment>
<dbReference type="GO" id="GO:0008443">
    <property type="term" value="F:phosphofructokinase activity"/>
    <property type="evidence" value="ECO:0007669"/>
    <property type="project" value="TreeGrafter"/>
</dbReference>
<dbReference type="AlphaFoldDB" id="A0A0R1U7W0"/>
<comment type="similarity">
    <text evidence="6">Belongs to the carbohydrate kinase PfkB family. LacC subfamily.</text>
</comment>
<dbReference type="NCBIfam" id="TIGR03168">
    <property type="entry name" value="1-PFK"/>
    <property type="match status" value="1"/>
</dbReference>
<organism evidence="8 9">
    <name type="scientific">Lacticaseibacillus pantheris DSM 15945 = JCM 12539 = NBRC 106106</name>
    <dbReference type="NCBI Taxonomy" id="1423783"/>
    <lineage>
        <taxon>Bacteria</taxon>
        <taxon>Bacillati</taxon>
        <taxon>Bacillota</taxon>
        <taxon>Bacilli</taxon>
        <taxon>Lactobacillales</taxon>
        <taxon>Lactobacillaceae</taxon>
        <taxon>Lacticaseibacillus</taxon>
    </lineage>
</organism>
<dbReference type="GO" id="GO:2001059">
    <property type="term" value="P:D-tagatose 6-phosphate catabolic process"/>
    <property type="evidence" value="ECO:0007669"/>
    <property type="project" value="UniProtKB-UniPathway"/>
</dbReference>
<dbReference type="GO" id="GO:0009024">
    <property type="term" value="F:tagatose-6-phosphate kinase activity"/>
    <property type="evidence" value="ECO:0007669"/>
    <property type="project" value="UniProtKB-EC"/>
</dbReference>
<evidence type="ECO:0000256" key="6">
    <source>
        <dbReference type="PIRNR" id="PIRNR000535"/>
    </source>
</evidence>
<keyword evidence="4 8" id="KW-0418">Kinase</keyword>
<dbReference type="CDD" id="cd01164">
    <property type="entry name" value="FruK_PfkB_like"/>
    <property type="match status" value="1"/>
</dbReference>
<keyword evidence="9" id="KW-1185">Reference proteome</keyword>
<keyword evidence="5 6" id="KW-0067">ATP-binding</keyword>
<dbReference type="PIRSF" id="PIRSF000535">
    <property type="entry name" value="1PFK/6PFK/LacC"/>
    <property type="match status" value="1"/>
</dbReference>
<evidence type="ECO:0000256" key="2">
    <source>
        <dbReference type="ARBA" id="ARBA00022679"/>
    </source>
</evidence>
<dbReference type="SUPFAM" id="SSF53613">
    <property type="entry name" value="Ribokinase-like"/>
    <property type="match status" value="1"/>
</dbReference>
<evidence type="ECO:0000259" key="7">
    <source>
        <dbReference type="Pfam" id="PF00294"/>
    </source>
</evidence>
<accession>A0A0R1U7W0</accession>
<comment type="catalytic activity">
    <reaction evidence="6">
        <text>D-tagatofuranose 6-phosphate + ATP = D-tagatofuranose 1,6-bisphosphate + ADP + H(+)</text>
        <dbReference type="Rhea" id="RHEA:12420"/>
        <dbReference type="ChEBI" id="CHEBI:15378"/>
        <dbReference type="ChEBI" id="CHEBI:30616"/>
        <dbReference type="ChEBI" id="CHEBI:58694"/>
        <dbReference type="ChEBI" id="CHEBI:58695"/>
        <dbReference type="ChEBI" id="CHEBI:456216"/>
        <dbReference type="EC" id="2.7.1.144"/>
    </reaction>
</comment>
<gene>
    <name evidence="8" type="ORF">FC50_GL001331</name>
</gene>
<sequence>MILTITANPSIDMIYHTLSFDAGKTNRETSHKQVVGGKGINAARVASILSGQNNNNVVATGFVGEQNGQLILDDLANYEVTHKFIARPGRTRLCYTIIDQNGTKTELNENGDPVSEDQLQELLNMIRSLDELDAVSINGSLPPNSPIDAYSQIIQTIREISPNSKIILDTSGQALRDTISGNFIPDIIKPNNDELGELTGEHISENPRDAIAALHNQRLARIPIVVVSLGSTGAAIKVGTANPQFYVVKTRSLNAVNTEGAGDSTVGGMLFAISQGLGDLRTVKYGMAAGMANVMELKTGFLQPENVSAYIEDDSQILFQKIN</sequence>
<evidence type="ECO:0000313" key="8">
    <source>
        <dbReference type="EMBL" id="KRL85931.1"/>
    </source>
</evidence>
<dbReference type="UniPathway" id="UPA00704">
    <property type="reaction ID" value="UER00715"/>
</dbReference>
<dbReference type="GO" id="GO:0005829">
    <property type="term" value="C:cytosol"/>
    <property type="evidence" value="ECO:0007669"/>
    <property type="project" value="TreeGrafter"/>
</dbReference>
<evidence type="ECO:0000313" key="9">
    <source>
        <dbReference type="Proteomes" id="UP000051922"/>
    </source>
</evidence>
<dbReference type="Gene3D" id="3.40.1190.20">
    <property type="match status" value="1"/>
</dbReference>
<dbReference type="PANTHER" id="PTHR46566">
    <property type="entry name" value="1-PHOSPHOFRUCTOKINASE-RELATED"/>
    <property type="match status" value="1"/>
</dbReference>
<evidence type="ECO:0000256" key="3">
    <source>
        <dbReference type="ARBA" id="ARBA00022741"/>
    </source>
</evidence>
<protein>
    <recommendedName>
        <fullName evidence="6">Tagatose-6-phosphate kinase</fullName>
        <ecNumber evidence="6">2.7.1.144</ecNumber>
    </recommendedName>
</protein>
<comment type="pathway">
    <text evidence="6">Carbohydrate metabolism; D-tagatose 6-phosphate degradation; D-glyceraldehyde 3-phosphate and glycerone phosphate from D-tagatose 6-phosphate: step 1/2.</text>
</comment>
<dbReference type="GO" id="GO:0005988">
    <property type="term" value="P:lactose metabolic process"/>
    <property type="evidence" value="ECO:0007669"/>
    <property type="project" value="UniProtKB-KW"/>
</dbReference>
<dbReference type="PATRIC" id="fig|1423783.4.peg.1373"/>
<dbReference type="Pfam" id="PF00294">
    <property type="entry name" value="PfkB"/>
    <property type="match status" value="1"/>
</dbReference>
<evidence type="ECO:0000256" key="1">
    <source>
        <dbReference type="ARBA" id="ARBA00005380"/>
    </source>
</evidence>